<evidence type="ECO:0000256" key="4">
    <source>
        <dbReference type="SAM" id="MobiDB-lite"/>
    </source>
</evidence>
<dbReference type="InterPro" id="IPR038635">
    <property type="entry name" value="CCR4-NOT_su2/3/5_C_sf"/>
</dbReference>
<organism evidence="6 7">
    <name type="scientific">Setaria digitata</name>
    <dbReference type="NCBI Taxonomy" id="48799"/>
    <lineage>
        <taxon>Eukaryota</taxon>
        <taxon>Metazoa</taxon>
        <taxon>Ecdysozoa</taxon>
        <taxon>Nematoda</taxon>
        <taxon>Chromadorea</taxon>
        <taxon>Rhabditida</taxon>
        <taxon>Spirurina</taxon>
        <taxon>Spiruromorpha</taxon>
        <taxon>Filarioidea</taxon>
        <taxon>Setariidae</taxon>
        <taxon>Setaria</taxon>
    </lineage>
</organism>
<feature type="region of interest" description="Disordered" evidence="4">
    <location>
        <begin position="1"/>
        <end position="72"/>
    </location>
</feature>
<reference evidence="7" key="1">
    <citation type="submission" date="2022-11" db="UniProtKB">
        <authorList>
            <consortium name="WormBaseParasite"/>
        </authorList>
    </citation>
    <scope>IDENTIFICATION</scope>
</reference>
<feature type="compositionally biased region" description="Polar residues" evidence="4">
    <location>
        <begin position="59"/>
        <end position="68"/>
    </location>
</feature>
<keyword evidence="3" id="KW-0804">Transcription</keyword>
<dbReference type="Gene3D" id="2.30.30.1020">
    <property type="entry name" value="CCR4-NOT complex subunit 2/3/5, C-terminal domain"/>
    <property type="match status" value="1"/>
</dbReference>
<keyword evidence="2" id="KW-0805">Transcription regulation</keyword>
<dbReference type="PANTHER" id="PTHR23326">
    <property type="entry name" value="CCR4 NOT-RELATED"/>
    <property type="match status" value="1"/>
</dbReference>
<proteinExistence type="inferred from homology"/>
<evidence type="ECO:0000313" key="7">
    <source>
        <dbReference type="WBParaSite" id="sdigi.contig28.g2166.t1"/>
    </source>
</evidence>
<evidence type="ECO:0000313" key="6">
    <source>
        <dbReference type="Proteomes" id="UP000887581"/>
    </source>
</evidence>
<dbReference type="GO" id="GO:2000036">
    <property type="term" value="P:regulation of stem cell population maintenance"/>
    <property type="evidence" value="ECO:0007669"/>
    <property type="project" value="UniProtKB-ARBA"/>
</dbReference>
<dbReference type="WBParaSite" id="sdigi.contig28.g2166.t1">
    <property type="protein sequence ID" value="sdigi.contig28.g2166.t1"/>
    <property type="gene ID" value="sdigi.contig28.g2166"/>
</dbReference>
<evidence type="ECO:0000259" key="5">
    <source>
        <dbReference type="Pfam" id="PF04153"/>
    </source>
</evidence>
<name>A0A915PV44_9BILA</name>
<dbReference type="InterPro" id="IPR040168">
    <property type="entry name" value="Not2/3/5"/>
</dbReference>
<sequence length="441" mass="48553">MSSSGGVLADRNRLSSQSSTSSACRNSLIPPENVINESEFPSLGVRSSPSSTPSAFNSLPTTSNYSSSPPVPQNHLYSKDVYNALQRAPYVNEFNLKVSQQKTSPSRSILLPLPLYDPSGCSGAGEVTRSRPRLLCVQWSCLCAHKRVNNLVLANLMRTSDGNSLSTQNVEFRIQNEDFPALPGANHLETGQTHVNTTNSADGLASETRYSERSNTEAKAGIQTFPDGTVKNIPAGMLNDQFGMAGLLTFLRAIESDPAIVALALGHDLTTLGLNLNSTERNIYATFGGPWADYPCRIQDLEAKVPDEYLTNASIRDKLPNIKLSKLSEDVLFYLFYNCPGEVYQVAAASELYSRDWRFHKGQRVWLTRSQYGGVKEQTSTYEKGSYNVFDPVQWRKIPRDMTLEYKELEERPKLPQSLQQSGQPQVAQSSSTAATQNGSS</sequence>
<feature type="region of interest" description="Disordered" evidence="4">
    <location>
        <begin position="411"/>
        <end position="441"/>
    </location>
</feature>
<protein>
    <submittedName>
        <fullName evidence="7">NOT2/NOT3/NOT5 C-terminal domain-containing protein</fullName>
    </submittedName>
</protein>
<feature type="domain" description="NOT2/NOT3/NOT5 C-terminal" evidence="5">
    <location>
        <begin position="285"/>
        <end position="409"/>
    </location>
</feature>
<dbReference type="InterPro" id="IPR007282">
    <property type="entry name" value="NOT2/3/5_C"/>
</dbReference>
<accession>A0A915PV44</accession>
<dbReference type="GO" id="GO:0030015">
    <property type="term" value="C:CCR4-NOT core complex"/>
    <property type="evidence" value="ECO:0007669"/>
    <property type="project" value="InterPro"/>
</dbReference>
<keyword evidence="6" id="KW-1185">Reference proteome</keyword>
<evidence type="ECO:0000256" key="1">
    <source>
        <dbReference type="ARBA" id="ARBA00007682"/>
    </source>
</evidence>
<feature type="compositionally biased region" description="Low complexity" evidence="4">
    <location>
        <begin position="41"/>
        <end position="58"/>
    </location>
</feature>
<dbReference type="AlphaFoldDB" id="A0A915PV44"/>
<dbReference type="FunFam" id="2.30.30.1020:FF:000005">
    <property type="entry name" value="Regena, isoform C"/>
    <property type="match status" value="1"/>
</dbReference>
<evidence type="ECO:0000256" key="2">
    <source>
        <dbReference type="ARBA" id="ARBA00023015"/>
    </source>
</evidence>
<dbReference type="GO" id="GO:0006355">
    <property type="term" value="P:regulation of DNA-templated transcription"/>
    <property type="evidence" value="ECO:0007669"/>
    <property type="project" value="InterPro"/>
</dbReference>
<dbReference type="Pfam" id="PF04153">
    <property type="entry name" value="NOT2_3_5_C"/>
    <property type="match status" value="1"/>
</dbReference>
<evidence type="ECO:0000256" key="3">
    <source>
        <dbReference type="ARBA" id="ARBA00023163"/>
    </source>
</evidence>
<dbReference type="Proteomes" id="UP000887581">
    <property type="component" value="Unplaced"/>
</dbReference>
<comment type="similarity">
    <text evidence="1">Belongs to the CNOT2/3/5 family.</text>
</comment>
<feature type="compositionally biased region" description="Low complexity" evidence="4">
    <location>
        <begin position="417"/>
        <end position="432"/>
    </location>
</feature>